<dbReference type="Pfam" id="PF21028">
    <property type="entry name" value="DUF1285_C"/>
    <property type="match status" value="1"/>
</dbReference>
<dbReference type="InterPro" id="IPR010707">
    <property type="entry name" value="DUF1285"/>
</dbReference>
<evidence type="ECO:0000259" key="2">
    <source>
        <dbReference type="Pfam" id="PF21028"/>
    </source>
</evidence>
<feature type="domain" description="DUF1285" evidence="1">
    <location>
        <begin position="27"/>
        <end position="94"/>
    </location>
</feature>
<evidence type="ECO:0000313" key="3">
    <source>
        <dbReference type="EMBL" id="KHS48230.1"/>
    </source>
</evidence>
<organism evidence="3 4">
    <name type="scientific">Novosphingobium subterraneum</name>
    <dbReference type="NCBI Taxonomy" id="48936"/>
    <lineage>
        <taxon>Bacteria</taxon>
        <taxon>Pseudomonadati</taxon>
        <taxon>Pseudomonadota</taxon>
        <taxon>Alphaproteobacteria</taxon>
        <taxon>Sphingomonadales</taxon>
        <taxon>Sphingomonadaceae</taxon>
        <taxon>Novosphingobium</taxon>
    </lineage>
</organism>
<dbReference type="STRING" id="48936.NJ75_01419"/>
<dbReference type="Pfam" id="PF06938">
    <property type="entry name" value="DUF1285_N"/>
    <property type="match status" value="1"/>
</dbReference>
<dbReference type="InterPro" id="IPR023361">
    <property type="entry name" value="DUF1285_beta_roll_sf"/>
</dbReference>
<dbReference type="RefSeq" id="WP_039332821.1">
    <property type="nucleotide sequence ID" value="NZ_JRVC01000005.1"/>
</dbReference>
<dbReference type="PATRIC" id="fig|48936.3.peg.1420"/>
<gene>
    <name evidence="3" type="ORF">NJ75_01419</name>
</gene>
<dbReference type="InterPro" id="IPR048342">
    <property type="entry name" value="DUF1285_C"/>
</dbReference>
<dbReference type="InterPro" id="IPR048341">
    <property type="entry name" value="DUF1285_N"/>
</dbReference>
<protein>
    <recommendedName>
        <fullName evidence="5">Proteophosphoglycan</fullName>
    </recommendedName>
</protein>
<dbReference type="Gene3D" id="3.10.540.10">
    <property type="entry name" value="duf1285 like domain"/>
    <property type="match status" value="1"/>
</dbReference>
<proteinExistence type="predicted"/>
<evidence type="ECO:0000259" key="1">
    <source>
        <dbReference type="Pfam" id="PF06938"/>
    </source>
</evidence>
<sequence length="189" mass="20624">MPYTPPPELASLSLAELAAQVAARKLPPIDQWSPQEIGDSEMRIAADGRWFHQGGEIRRPAMVRAFSSLLTRDERGQHWLVTPFQKLAIAVEDAAFLATDMQAKLDPEGRTALAFRLNSDDLVVCGPDHPLRVSGTAEIPAFYLAVRNGTEARLNRSTYGQLIDHALSLGSADLAVESLGHRFVLVPGT</sequence>
<dbReference type="Proteomes" id="UP000031338">
    <property type="component" value="Unassembled WGS sequence"/>
</dbReference>
<name>A0A0B9AFY4_9SPHN</name>
<comment type="caution">
    <text evidence="3">The sequence shown here is derived from an EMBL/GenBank/DDBJ whole genome shotgun (WGS) entry which is preliminary data.</text>
</comment>
<evidence type="ECO:0000313" key="4">
    <source>
        <dbReference type="Proteomes" id="UP000031338"/>
    </source>
</evidence>
<evidence type="ECO:0008006" key="5">
    <source>
        <dbReference type="Google" id="ProtNLM"/>
    </source>
</evidence>
<dbReference type="Gene3D" id="2.30.270.10">
    <property type="entry name" value="duf1285 protein"/>
    <property type="match status" value="1"/>
</dbReference>
<feature type="domain" description="DUF1285" evidence="2">
    <location>
        <begin position="95"/>
        <end position="185"/>
    </location>
</feature>
<keyword evidence="4" id="KW-1185">Reference proteome</keyword>
<dbReference type="EMBL" id="JRVC01000005">
    <property type="protein sequence ID" value="KHS48230.1"/>
    <property type="molecule type" value="Genomic_DNA"/>
</dbReference>
<dbReference type="PIRSF" id="PIRSF029557">
    <property type="entry name" value="UCP029557"/>
    <property type="match status" value="1"/>
</dbReference>
<accession>A0A0B9AFY4</accession>
<dbReference type="AlphaFoldDB" id="A0A0B9AFY4"/>
<reference evidence="3 4" key="1">
    <citation type="submission" date="2014-10" db="EMBL/GenBank/DDBJ databases">
        <title>Draft genome sequence of Novosphingobium subterraneum DSM 12447.</title>
        <authorList>
            <person name="Gan H.M."/>
            <person name="Gan H.Y."/>
            <person name="Savka M.A."/>
        </authorList>
    </citation>
    <scope>NUCLEOTIDE SEQUENCE [LARGE SCALE GENOMIC DNA]</scope>
    <source>
        <strain evidence="3 4">DSM 12447</strain>
    </source>
</reference>